<evidence type="ECO:0000313" key="4">
    <source>
        <dbReference type="Proteomes" id="UP000028073"/>
    </source>
</evidence>
<feature type="transmembrane region" description="Helical" evidence="1">
    <location>
        <begin position="58"/>
        <end position="76"/>
    </location>
</feature>
<gene>
    <name evidence="3" type="ORF">GZ78_11285</name>
</gene>
<evidence type="ECO:0000259" key="2">
    <source>
        <dbReference type="Pfam" id="PF00892"/>
    </source>
</evidence>
<dbReference type="Gene3D" id="1.10.3730.20">
    <property type="match status" value="1"/>
</dbReference>
<dbReference type="Pfam" id="PF00892">
    <property type="entry name" value="EamA"/>
    <property type="match status" value="1"/>
</dbReference>
<comment type="caution">
    <text evidence="3">The sequence shown here is derived from an EMBL/GenBank/DDBJ whole genome shotgun (WGS) entry which is preliminary data.</text>
</comment>
<keyword evidence="1" id="KW-1133">Transmembrane helix</keyword>
<sequence length="144" mass="15507">MGLGSTAATPSDTRQLEDTDFCPPDFFIYAQGIIAATTLFPAFLLGSSDPITRHSDPLIAYAGILASILAPALWVIALDKLSAHNTSMFMNLMPVFTTLIAVVFLSEELFSYHYLGGGLMLAGVILSQTWHKPLRSSTLKTATP</sequence>
<dbReference type="Proteomes" id="UP000028073">
    <property type="component" value="Unassembled WGS sequence"/>
</dbReference>
<keyword evidence="4" id="KW-1185">Reference proteome</keyword>
<evidence type="ECO:0000256" key="1">
    <source>
        <dbReference type="SAM" id="Phobius"/>
    </source>
</evidence>
<keyword evidence="1" id="KW-0472">Membrane</keyword>
<dbReference type="OrthoDB" id="4167046at2"/>
<feature type="domain" description="EamA" evidence="2">
    <location>
        <begin position="23"/>
        <end position="127"/>
    </location>
</feature>
<proteinExistence type="predicted"/>
<feature type="transmembrane region" description="Helical" evidence="1">
    <location>
        <begin position="88"/>
        <end position="105"/>
    </location>
</feature>
<dbReference type="InterPro" id="IPR037185">
    <property type="entry name" value="EmrE-like"/>
</dbReference>
<feature type="transmembrane region" description="Helical" evidence="1">
    <location>
        <begin position="26"/>
        <end position="46"/>
    </location>
</feature>
<evidence type="ECO:0000313" key="3">
    <source>
        <dbReference type="EMBL" id="KEQ18135.1"/>
    </source>
</evidence>
<dbReference type="InterPro" id="IPR000620">
    <property type="entry name" value="EamA_dom"/>
</dbReference>
<keyword evidence="1" id="KW-0812">Transmembrane</keyword>
<dbReference type="RefSeq" id="WP_051786040.1">
    <property type="nucleotide sequence ID" value="NZ_JOKH01000002.1"/>
</dbReference>
<dbReference type="EMBL" id="JOKH01000002">
    <property type="protein sequence ID" value="KEQ18135.1"/>
    <property type="molecule type" value="Genomic_DNA"/>
</dbReference>
<dbReference type="SUPFAM" id="SSF103481">
    <property type="entry name" value="Multidrug resistance efflux transporter EmrE"/>
    <property type="match status" value="1"/>
</dbReference>
<dbReference type="eggNOG" id="COG0697">
    <property type="taxonomic scope" value="Bacteria"/>
</dbReference>
<accession>A0A081NI62</accession>
<feature type="transmembrane region" description="Helical" evidence="1">
    <location>
        <begin position="112"/>
        <end position="130"/>
    </location>
</feature>
<dbReference type="GO" id="GO:0016020">
    <property type="term" value="C:membrane"/>
    <property type="evidence" value="ECO:0007669"/>
    <property type="project" value="InterPro"/>
</dbReference>
<reference evidence="3 4" key="1">
    <citation type="submission" date="2014-06" db="EMBL/GenBank/DDBJ databases">
        <title>Whole Genome Sequences of Three Symbiotic Endozoicomonas Bacteria.</title>
        <authorList>
            <person name="Neave M.J."/>
            <person name="Apprill A."/>
            <person name="Voolstra C.R."/>
        </authorList>
    </citation>
    <scope>NUCLEOTIDE SEQUENCE [LARGE SCALE GENOMIC DNA]</scope>
    <source>
        <strain evidence="3 4">DSM 25634</strain>
    </source>
</reference>
<name>A0A081NI62_9GAMM</name>
<dbReference type="AlphaFoldDB" id="A0A081NI62"/>
<organism evidence="3 4">
    <name type="scientific">Endozoicomonas numazuensis</name>
    <dbReference type="NCBI Taxonomy" id="1137799"/>
    <lineage>
        <taxon>Bacteria</taxon>
        <taxon>Pseudomonadati</taxon>
        <taxon>Pseudomonadota</taxon>
        <taxon>Gammaproteobacteria</taxon>
        <taxon>Oceanospirillales</taxon>
        <taxon>Endozoicomonadaceae</taxon>
        <taxon>Endozoicomonas</taxon>
    </lineage>
</organism>
<dbReference type="STRING" id="1137799.GZ78_11285"/>
<protein>
    <recommendedName>
        <fullName evidence="2">EamA domain-containing protein</fullName>
    </recommendedName>
</protein>